<feature type="region of interest" description="Disordered" evidence="1">
    <location>
        <begin position="57"/>
        <end position="219"/>
    </location>
</feature>
<feature type="chain" id="PRO_5035254730" evidence="2">
    <location>
        <begin position="19"/>
        <end position="280"/>
    </location>
</feature>
<evidence type="ECO:0000256" key="1">
    <source>
        <dbReference type="SAM" id="MobiDB-lite"/>
    </source>
</evidence>
<feature type="compositionally biased region" description="Polar residues" evidence="1">
    <location>
        <begin position="59"/>
        <end position="86"/>
    </location>
</feature>
<evidence type="ECO:0000313" key="3">
    <source>
        <dbReference type="EMBL" id="CAG9533946.1"/>
    </source>
</evidence>
<gene>
    <name evidence="3" type="ORF">CJOHNSTONI_LOCUS4132</name>
</gene>
<sequence length="280" mass="27673">MITEFALIPILLVYPVSACFGGLGCCQPQQHGCVGNPCGGGGYATPPKGGGYAVPQAGPSLSSYSVPQAGPSSYSVPQAGPSSYNVPQGGPGPSSYLAPPAAPPPPPSYFAPQAAPPPSYAAGPPPSYGGGGPSYSGGPPPSYSGGGPPPSYGGPQAGPGGGGPYNAPQPSYDGAPNAPPQSYSGSGALSASQAQYRDSTLGGAQPSLTPPENPPVPGRFAEAAEQATLPGDLGSISSLSSSTGETIDDATHEVTKQQEASKAQAVPIISKNNKLRHWQY</sequence>
<evidence type="ECO:0000313" key="4">
    <source>
        <dbReference type="Proteomes" id="UP000746747"/>
    </source>
</evidence>
<dbReference type="OrthoDB" id="5876752at2759"/>
<reference evidence="3" key="1">
    <citation type="submission" date="2021-09" db="EMBL/GenBank/DDBJ databases">
        <authorList>
            <consortium name="Pathogen Informatics"/>
        </authorList>
    </citation>
    <scope>NUCLEOTIDE SEQUENCE</scope>
</reference>
<dbReference type="AlphaFoldDB" id="A0A8J2M2Y1"/>
<feature type="compositionally biased region" description="Gly residues" evidence="1">
    <location>
        <begin position="155"/>
        <end position="164"/>
    </location>
</feature>
<organism evidence="3 4">
    <name type="scientific">Cercopithifilaria johnstoni</name>
    <dbReference type="NCBI Taxonomy" id="2874296"/>
    <lineage>
        <taxon>Eukaryota</taxon>
        <taxon>Metazoa</taxon>
        <taxon>Ecdysozoa</taxon>
        <taxon>Nematoda</taxon>
        <taxon>Chromadorea</taxon>
        <taxon>Rhabditida</taxon>
        <taxon>Spirurina</taxon>
        <taxon>Spiruromorpha</taxon>
        <taxon>Filarioidea</taxon>
        <taxon>Onchocercidae</taxon>
        <taxon>Cercopithifilaria</taxon>
    </lineage>
</organism>
<feature type="compositionally biased region" description="Pro residues" evidence="1">
    <location>
        <begin position="100"/>
        <end position="127"/>
    </location>
</feature>
<evidence type="ECO:0000256" key="2">
    <source>
        <dbReference type="SAM" id="SignalP"/>
    </source>
</evidence>
<feature type="compositionally biased region" description="Pro residues" evidence="1">
    <location>
        <begin position="208"/>
        <end position="217"/>
    </location>
</feature>
<comment type="caution">
    <text evidence="3">The sequence shown here is derived from an EMBL/GenBank/DDBJ whole genome shotgun (WGS) entry which is preliminary data.</text>
</comment>
<feature type="compositionally biased region" description="Low complexity" evidence="1">
    <location>
        <begin position="181"/>
        <end position="196"/>
    </location>
</feature>
<name>A0A8J2M2Y1_9BILA</name>
<dbReference type="Proteomes" id="UP000746747">
    <property type="component" value="Unassembled WGS sequence"/>
</dbReference>
<feature type="signal peptide" evidence="2">
    <location>
        <begin position="1"/>
        <end position="18"/>
    </location>
</feature>
<keyword evidence="2" id="KW-0732">Signal</keyword>
<feature type="compositionally biased region" description="Pro residues" evidence="1">
    <location>
        <begin position="138"/>
        <end position="152"/>
    </location>
</feature>
<accession>A0A8J2M2Y1</accession>
<dbReference type="EMBL" id="CAKAEH010001278">
    <property type="protein sequence ID" value="CAG9533946.1"/>
    <property type="molecule type" value="Genomic_DNA"/>
</dbReference>
<protein>
    <submittedName>
        <fullName evidence="3">Uncharacterized protein</fullName>
    </submittedName>
</protein>
<keyword evidence="4" id="KW-1185">Reference proteome</keyword>
<proteinExistence type="predicted"/>